<feature type="region of interest" description="Disordered" evidence="8">
    <location>
        <begin position="840"/>
        <end position="863"/>
    </location>
</feature>
<evidence type="ECO:0000256" key="4">
    <source>
        <dbReference type="ARBA" id="ARBA00022771"/>
    </source>
</evidence>
<keyword evidence="6" id="KW-0862">Zinc</keyword>
<dbReference type="SUPFAM" id="SSF47986">
    <property type="entry name" value="DEATH domain"/>
    <property type="match status" value="1"/>
</dbReference>
<dbReference type="Gene3D" id="3.30.40.10">
    <property type="entry name" value="Zinc/RING finger domain, C3HC4 (zinc finger)"/>
    <property type="match status" value="1"/>
</dbReference>
<evidence type="ECO:0000313" key="13">
    <source>
        <dbReference type="EnsemblMetazoa" id="XP_030833815"/>
    </source>
</evidence>
<reference evidence="14" key="1">
    <citation type="submission" date="2015-02" db="EMBL/GenBank/DDBJ databases">
        <title>Genome sequencing for Strongylocentrotus purpuratus.</title>
        <authorList>
            <person name="Murali S."/>
            <person name="Liu Y."/>
            <person name="Vee V."/>
            <person name="English A."/>
            <person name="Wang M."/>
            <person name="Skinner E."/>
            <person name="Han Y."/>
            <person name="Muzny D.M."/>
            <person name="Worley K.C."/>
            <person name="Gibbs R.A."/>
        </authorList>
    </citation>
    <scope>NUCLEOTIDE SEQUENCE</scope>
</reference>
<evidence type="ECO:0000259" key="10">
    <source>
        <dbReference type="PROSITE" id="PS50089"/>
    </source>
</evidence>
<dbReference type="PROSITE" id="PS50119">
    <property type="entry name" value="ZF_BBOX"/>
    <property type="match status" value="2"/>
</dbReference>
<dbReference type="Proteomes" id="UP000007110">
    <property type="component" value="Unassembled WGS sequence"/>
</dbReference>
<evidence type="ECO:0000256" key="2">
    <source>
        <dbReference type="ARBA" id="ARBA00022723"/>
    </source>
</evidence>
<dbReference type="InterPro" id="IPR002867">
    <property type="entry name" value="IBR_dom"/>
</dbReference>
<dbReference type="GeneID" id="100892326"/>
<feature type="compositionally biased region" description="Polar residues" evidence="8">
    <location>
        <begin position="987"/>
        <end position="999"/>
    </location>
</feature>
<dbReference type="InterPro" id="IPR026254">
    <property type="entry name" value="RNF31-like"/>
</dbReference>
<evidence type="ECO:0000256" key="1">
    <source>
        <dbReference type="ARBA" id="ARBA00022679"/>
    </source>
</evidence>
<feature type="compositionally biased region" description="Polar residues" evidence="8">
    <location>
        <begin position="504"/>
        <end position="517"/>
    </location>
</feature>
<dbReference type="Gene3D" id="6.10.140.1100">
    <property type="match status" value="1"/>
</dbReference>
<evidence type="ECO:0008006" key="15">
    <source>
        <dbReference type="Google" id="ProtNLM"/>
    </source>
</evidence>
<keyword evidence="5" id="KW-0833">Ubl conjugation pathway</keyword>
<dbReference type="GO" id="GO:0070530">
    <property type="term" value="F:K63-linked polyubiquitin modification-dependent protein binding"/>
    <property type="evidence" value="ECO:0000318"/>
    <property type="project" value="GO_Central"/>
</dbReference>
<evidence type="ECO:0000259" key="9">
    <source>
        <dbReference type="PROSITE" id="PS50017"/>
    </source>
</evidence>
<accession>A0A7M7ND96</accession>
<dbReference type="CDD" id="cd19815">
    <property type="entry name" value="Bbox1_HOIP"/>
    <property type="match status" value="1"/>
</dbReference>
<dbReference type="GO" id="GO:0036435">
    <property type="term" value="F:K48-linked polyubiquitin modification-dependent protein binding"/>
    <property type="evidence" value="ECO:0000318"/>
    <property type="project" value="GO_Central"/>
</dbReference>
<dbReference type="Pfam" id="PF01485">
    <property type="entry name" value="IBR"/>
    <property type="match status" value="1"/>
</dbReference>
<proteinExistence type="predicted"/>
<protein>
    <recommendedName>
        <fullName evidence="15">RBR-type E3 ubiquitin transferase</fullName>
    </recommendedName>
</protein>
<feature type="compositionally biased region" description="Polar residues" evidence="8">
    <location>
        <begin position="724"/>
        <end position="734"/>
    </location>
</feature>
<dbReference type="EnsemblMetazoa" id="XM_030977949">
    <property type="protein sequence ID" value="XP_030833809"/>
    <property type="gene ID" value="LOC100892326"/>
</dbReference>
<dbReference type="Gene3D" id="1.20.58.2190">
    <property type="match status" value="1"/>
</dbReference>
<evidence type="ECO:0000259" key="11">
    <source>
        <dbReference type="PROSITE" id="PS50119"/>
    </source>
</evidence>
<feature type="domain" description="RING-type" evidence="12">
    <location>
        <begin position="1457"/>
        <end position="1684"/>
    </location>
</feature>
<dbReference type="InterPro" id="IPR011029">
    <property type="entry name" value="DEATH-like_dom_sf"/>
</dbReference>
<organism evidence="13 14">
    <name type="scientific">Strongylocentrotus purpuratus</name>
    <name type="common">Purple sea urchin</name>
    <dbReference type="NCBI Taxonomy" id="7668"/>
    <lineage>
        <taxon>Eukaryota</taxon>
        <taxon>Metazoa</taxon>
        <taxon>Echinodermata</taxon>
        <taxon>Eleutherozoa</taxon>
        <taxon>Echinozoa</taxon>
        <taxon>Echinoidea</taxon>
        <taxon>Euechinoidea</taxon>
        <taxon>Echinacea</taxon>
        <taxon>Camarodonta</taxon>
        <taxon>Echinidea</taxon>
        <taxon>Strongylocentrotidae</taxon>
        <taxon>Strongylocentrotus</taxon>
    </lineage>
</organism>
<dbReference type="CDD" id="cd20337">
    <property type="entry name" value="BRcat_RBR_HOIP"/>
    <property type="match status" value="1"/>
</dbReference>
<evidence type="ECO:0000256" key="5">
    <source>
        <dbReference type="ARBA" id="ARBA00022786"/>
    </source>
</evidence>
<dbReference type="Gene3D" id="1.10.533.10">
    <property type="entry name" value="Death Domain, Fas"/>
    <property type="match status" value="3"/>
</dbReference>
<dbReference type="InterPro" id="IPR001841">
    <property type="entry name" value="Znf_RING"/>
</dbReference>
<dbReference type="InterPro" id="IPR047542">
    <property type="entry name" value="Rcat_RBR_RNF31-like"/>
</dbReference>
<feature type="region of interest" description="Disordered" evidence="8">
    <location>
        <begin position="965"/>
        <end position="999"/>
    </location>
</feature>
<keyword evidence="14" id="KW-1185">Reference proteome</keyword>
<dbReference type="CDD" id="cd20351">
    <property type="entry name" value="Rcat_RBR_HOIP"/>
    <property type="match status" value="1"/>
</dbReference>
<dbReference type="InterPro" id="IPR044066">
    <property type="entry name" value="TRIAD_supradom"/>
</dbReference>
<dbReference type="InterPro" id="IPR041031">
    <property type="entry name" value="RNF31_C"/>
</dbReference>
<feature type="compositionally biased region" description="Low complexity" evidence="8">
    <location>
        <begin position="237"/>
        <end position="248"/>
    </location>
</feature>
<dbReference type="Gene3D" id="4.10.830.40">
    <property type="match status" value="1"/>
</dbReference>
<dbReference type="PANTHER" id="PTHR16004:SF2">
    <property type="entry name" value="E3 UBIQUITIN-PROTEIN LIGASE LUBEL"/>
    <property type="match status" value="1"/>
</dbReference>
<dbReference type="OMA" id="CKQNXAN"/>
<evidence type="ECO:0000256" key="3">
    <source>
        <dbReference type="ARBA" id="ARBA00022737"/>
    </source>
</evidence>
<dbReference type="GO" id="GO:0071797">
    <property type="term" value="C:LUBAC complex"/>
    <property type="evidence" value="ECO:0007669"/>
    <property type="project" value="InterPro"/>
</dbReference>
<dbReference type="Gene3D" id="2.30.30.380">
    <property type="entry name" value="Zn-finger domain of Sec23/24"/>
    <property type="match status" value="1"/>
</dbReference>
<feature type="region of interest" description="Disordered" evidence="8">
    <location>
        <begin position="724"/>
        <end position="755"/>
    </location>
</feature>
<evidence type="ECO:0000256" key="7">
    <source>
        <dbReference type="PROSITE-ProRule" id="PRU00024"/>
    </source>
</evidence>
<dbReference type="Pfam" id="PF22191">
    <property type="entry name" value="IBR_1"/>
    <property type="match status" value="1"/>
</dbReference>
<evidence type="ECO:0000313" key="14">
    <source>
        <dbReference type="Proteomes" id="UP000007110"/>
    </source>
</evidence>
<keyword evidence="3" id="KW-0677">Repeat</keyword>
<dbReference type="SUPFAM" id="SSF57850">
    <property type="entry name" value="RING/U-box"/>
    <property type="match status" value="3"/>
</dbReference>
<reference evidence="13" key="2">
    <citation type="submission" date="2021-01" db="UniProtKB">
        <authorList>
            <consortium name="EnsemblMetazoa"/>
        </authorList>
    </citation>
    <scope>IDENTIFICATION</scope>
</reference>
<feature type="domain" description="Death" evidence="9">
    <location>
        <begin position="890"/>
        <end position="961"/>
    </location>
</feature>
<dbReference type="GO" id="GO:0097039">
    <property type="term" value="P:protein linear polyubiquitination"/>
    <property type="evidence" value="ECO:0000318"/>
    <property type="project" value="GO_Central"/>
</dbReference>
<evidence type="ECO:0000259" key="12">
    <source>
        <dbReference type="PROSITE" id="PS51873"/>
    </source>
</evidence>
<dbReference type="GO" id="GO:0007165">
    <property type="term" value="P:signal transduction"/>
    <property type="evidence" value="ECO:0007669"/>
    <property type="project" value="InterPro"/>
</dbReference>
<dbReference type="InParanoid" id="A0A7M7ND96"/>
<dbReference type="SMART" id="SM00336">
    <property type="entry name" value="BBOX"/>
    <property type="match status" value="2"/>
</dbReference>
<feature type="region of interest" description="Disordered" evidence="8">
    <location>
        <begin position="578"/>
        <end position="612"/>
    </location>
</feature>
<feature type="domain" description="RING-type" evidence="10">
    <location>
        <begin position="1461"/>
        <end position="1510"/>
    </location>
</feature>
<evidence type="ECO:0000256" key="8">
    <source>
        <dbReference type="SAM" id="MobiDB-lite"/>
    </source>
</evidence>
<dbReference type="InterPro" id="IPR047540">
    <property type="entry name" value="BRcat_RBR_RNF31-like"/>
</dbReference>
<feature type="domain" description="B box-type" evidence="11">
    <location>
        <begin position="323"/>
        <end position="372"/>
    </location>
</feature>
<name>A0A7M7ND96_STRPU</name>
<keyword evidence="2" id="KW-0479">Metal-binding</keyword>
<evidence type="ECO:0000256" key="6">
    <source>
        <dbReference type="ARBA" id="ARBA00022833"/>
    </source>
</evidence>
<dbReference type="InterPro" id="IPR000315">
    <property type="entry name" value="Znf_B-box"/>
</dbReference>
<dbReference type="PROSITE" id="PS51873">
    <property type="entry name" value="TRIAD"/>
    <property type="match status" value="1"/>
</dbReference>
<feature type="region of interest" description="Disordered" evidence="8">
    <location>
        <begin position="490"/>
        <end position="527"/>
    </location>
</feature>
<dbReference type="RefSeq" id="XP_030833809.1">
    <property type="nucleotide sequence ID" value="XM_030977949.1"/>
</dbReference>
<dbReference type="Pfam" id="PF16678">
    <property type="entry name" value="UBA_HOIP"/>
    <property type="match status" value="1"/>
</dbReference>
<dbReference type="Pfam" id="PF18091">
    <property type="entry name" value="E3_UbLigase_RBR"/>
    <property type="match status" value="1"/>
</dbReference>
<dbReference type="PROSITE" id="PS50089">
    <property type="entry name" value="ZF_RING_2"/>
    <property type="match status" value="1"/>
</dbReference>
<keyword evidence="4 7" id="KW-0863">Zinc-finger</keyword>
<dbReference type="KEGG" id="spu:100892326"/>
<sequence length="1835" mass="207600">MEPHRKEPSYSTPLLSPLIRGVKNSSPVVDVKILDLLHYQLEEEIKTSCLDRRIRVSIVIFQSLCSRIISLKWVVETSWRLVYVCLDFPDILRLNEEACRDITQMVALRDAIGLLFRYGVNLLKPDVSTSTAWRVISFDNSMYSSKVNILKGHKQILYLYGYTKELSYGLSYPDALHTPNIVTVAKVAADLAIAYFEIDMYISSSHPHAERIGTMIQSATNRTQTSKNPDKHTVHVSPSYRSHSSESSVLEEKEKESMLHDVRNEDNPLLKSSYQTHEPEGFPKVFTAHMGKEKQSNIEQKQAGQINMQSSSQSSPLYNQVRVKLTKCGICKQNTANVRCTMCSQPRCKRCDELWHKHPQRQGHTRHQIIPEELEAPRVLQPDADISQRHAGALVLPPVIDKATIRETRLPGGISARTDELSTIPEASSSKEMTVLAGTNGPLDSPQLQQGLELMAEAPSVNCDFCSTKPGKKFCASCEETYCLECDDKRHSNQRRKSHKRQDVTQTPQPGSSSDIQTMLPDQDPFQLPKNVLTISSTEPEIQELDSLVSDYYSVPGEPAEPGDASYFTSEEDLDVRAPPTDSYRQPMLGAGVPTKQGHKSPDSEKSPYVTPQDITVGGTSKEADFQTELGIITAEDIATLEKLFNVRGLRENEMDPIKRAELMREEQKLTMMHEELERKLIVLQGQSSGTQRASPQKVPTGAVIAAGAAMTIPQGKVIPSVTSAGNMASSTSPREIRQQIPDPAKAPKQKSRDILQDDQEGWTCQHCTFLNTNMESNVCSMCDKTSFLKAKIQPTVRSKETKPEQSNSKVEIQPLTKVERRKKNAEYYQQLEAEMLAEKQHAKEEYSRNPGSLQADPTGQEPKKAVVKSRPLSDTDLLELSQAISSTGSFTKLGFELGFSHHELNRLKVRDPTGTIGASTYEMLKMWQGDVRGHEQRPKLKQALVNADLRAYVDFFDENRFTKGPDEPRVSSTRTKAVRDGMTPPSIMSTPSGMTTSGEVSDEDLWLLSREIPVDKIHDLGFELRFPYSKVQHLLHMHRMDAQDAILNMLQEWKSRTTRADQRRELNNILKDSSLGGLTVTEAVSKPNIEAREPRGITDMELYELADSLNASNITHLGLYLGFGMAAITRYQHEAALGSPREGTTRLLMDWRNHKPEIDQREFLANVLYQIGCERLGEKIKKYSGFTRHHDTFEESLLQQQLSHATSFGDLSYLKGEEKTKYEEMRTASLNLIAELREAESQGIPPGRIQCALYIMEETGDDLTDPIAWIADNWSDVVQDLATKATQELRENLEVDVDTKIMELVQLSEESAEKCLEECSGNTQEAIKECTQRIQEKILEIQEVGSYSVDDIVAILKQDDVRGDPEKALDALQVKAMAEYVDRVWTPTHDDDNEYFQEAIKNDDRSIRMLMVEYNMRSWGRAQTAAKLIIRKEFLVDDVVTAAEECGDLRRSEVFLKQTCSVCYIDLPRNKLMSLINCQCMMCRECVIEHFEIIAKDKSIMKGKCPHCDQPDLDDPAVAADYFAFLDILLRDMLSPDVYELFQRKLRDWNLMQDKNFCWCAHCNSGFINGAPDRRKMRCPECNKLTCFHCKKQWMDQHEGISCEAFQQWKENNDPDLQAQGLAAHLNENGIECPRCKMRFELAKGGCMHFKCPQCTFEFCCGCSQPIKRGDACNKFGSCLRKGLHAHHPRDCLFYLRDEDINFLQKLLDDADVEYNKEPPEGAEENEEGVCGVKEQKEGPFGLEDDKCGRKVTHGNAGLCRLHYIEYLVGLINVKNIDPAKSFPITQLDAILKREEIAVPDRRPGEADPDYRRRLLQNVQTQLPLKKASKDKVR</sequence>
<dbReference type="GO" id="GO:0061630">
    <property type="term" value="F:ubiquitin protein ligase activity"/>
    <property type="evidence" value="ECO:0000318"/>
    <property type="project" value="GO_Central"/>
</dbReference>
<dbReference type="InterPro" id="IPR013083">
    <property type="entry name" value="Znf_RING/FYVE/PHD"/>
</dbReference>
<feature type="region of interest" description="Disordered" evidence="8">
    <location>
        <begin position="221"/>
        <end position="254"/>
    </location>
</feature>
<dbReference type="GO" id="GO:0008270">
    <property type="term" value="F:zinc ion binding"/>
    <property type="evidence" value="ECO:0007669"/>
    <property type="project" value="UniProtKB-KW"/>
</dbReference>
<dbReference type="EnsemblMetazoa" id="XM_030977955">
    <property type="protein sequence ID" value="XP_030833815"/>
    <property type="gene ID" value="LOC100892326"/>
</dbReference>
<dbReference type="InterPro" id="IPR047543">
    <property type="entry name" value="Bbox1_RNF31-like"/>
</dbReference>
<dbReference type="OrthoDB" id="9978677at2759"/>
<keyword evidence="1" id="KW-0808">Transferase</keyword>
<dbReference type="PANTHER" id="PTHR16004">
    <property type="entry name" value="RING FINGER PROTEIN 31-RELATED"/>
    <property type="match status" value="1"/>
</dbReference>
<dbReference type="CDD" id="cd01670">
    <property type="entry name" value="Death"/>
    <property type="match status" value="1"/>
</dbReference>
<dbReference type="PROSITE" id="PS50017">
    <property type="entry name" value="DEATH_DOMAIN"/>
    <property type="match status" value="1"/>
</dbReference>
<dbReference type="InterPro" id="IPR000488">
    <property type="entry name" value="Death_dom"/>
</dbReference>
<dbReference type="InterPro" id="IPR032065">
    <property type="entry name" value="RNF31-UBA"/>
</dbReference>
<dbReference type="GO" id="GO:1990450">
    <property type="term" value="F:linear polyubiquitin binding"/>
    <property type="evidence" value="ECO:0000318"/>
    <property type="project" value="GO_Central"/>
</dbReference>
<feature type="domain" description="B box-type" evidence="11">
    <location>
        <begin position="458"/>
        <end position="504"/>
    </location>
</feature>
<dbReference type="RefSeq" id="XP_030833815.1">
    <property type="nucleotide sequence ID" value="XM_030977955.1"/>
</dbReference>
<dbReference type="SMART" id="SM00647">
    <property type="entry name" value="IBR"/>
    <property type="match status" value="1"/>
</dbReference>